<dbReference type="Proteomes" id="UP001498398">
    <property type="component" value="Unassembled WGS sequence"/>
</dbReference>
<protein>
    <submittedName>
        <fullName evidence="1">RNA polymerase II subunit 3</fullName>
    </submittedName>
</protein>
<name>A0ABR1IS83_9AGAR</name>
<comment type="caution">
    <text evidence="1">The sequence shown here is derived from an EMBL/GenBank/DDBJ whole genome shotgun (WGS) entry which is preliminary data.</text>
</comment>
<accession>A0ABR1IS83</accession>
<reference evidence="1 2" key="1">
    <citation type="submission" date="2024-01" db="EMBL/GenBank/DDBJ databases">
        <title>A draft genome for the cacao thread blight pathogen Marasmiellus scandens.</title>
        <authorList>
            <person name="Baruah I.K."/>
            <person name="Leung J."/>
            <person name="Bukari Y."/>
            <person name="Amoako-Attah I."/>
            <person name="Meinhardt L.W."/>
            <person name="Bailey B.A."/>
            <person name="Cohen S.P."/>
        </authorList>
    </citation>
    <scope>NUCLEOTIDE SEQUENCE [LARGE SCALE GENOMIC DNA]</scope>
    <source>
        <strain evidence="1 2">GH-19</strain>
    </source>
</reference>
<evidence type="ECO:0000313" key="1">
    <source>
        <dbReference type="EMBL" id="KAK7437733.1"/>
    </source>
</evidence>
<gene>
    <name evidence="1" type="primary">rpb3_2</name>
    <name evidence="1" type="ORF">VKT23_018449</name>
</gene>
<evidence type="ECO:0000313" key="2">
    <source>
        <dbReference type="Proteomes" id="UP001498398"/>
    </source>
</evidence>
<organism evidence="1 2">
    <name type="scientific">Marasmiellus scandens</name>
    <dbReference type="NCBI Taxonomy" id="2682957"/>
    <lineage>
        <taxon>Eukaryota</taxon>
        <taxon>Fungi</taxon>
        <taxon>Dikarya</taxon>
        <taxon>Basidiomycota</taxon>
        <taxon>Agaricomycotina</taxon>
        <taxon>Agaricomycetes</taxon>
        <taxon>Agaricomycetidae</taxon>
        <taxon>Agaricales</taxon>
        <taxon>Marasmiineae</taxon>
        <taxon>Omphalotaceae</taxon>
        <taxon>Marasmiellus</taxon>
    </lineage>
</organism>
<dbReference type="EMBL" id="JBANRG010000083">
    <property type="protein sequence ID" value="KAK7437733.1"/>
    <property type="molecule type" value="Genomic_DNA"/>
</dbReference>
<keyword evidence="2" id="KW-1185">Reference proteome</keyword>
<sequence length="477" mass="54263">MSIYPDEPLEDVQWGLENLVLHASRLLTTSETAKFVNLILAGRWERIVRGNPTVSRVTLNGRQGLRPINMDSVLQTRDYDSAVMISKTLPYTHLSVWPVAPFRETLTKSNHMKGLAYHGDAEVQKYLHLIPNVPLGKVAIRHTARIFFPHMYNPDSDKKVEPKLLARLYDECIRPAVLEALRVQSSHWPTSYNSAMRQAQGTDNSGIHPFSIDLPGSVMGRFSNALLRFMDRIREFKDAYFLHEFRGRKGETLHNPGDDDDRVQAFKKLFKNVIDEDGDGYKKWFVDVAVEVNQKGFIMQWKAHAHEGLIRKALPLASDTAIAQLMDKRLVDTSAQIYDYAGFRSETGVKGKNDGVSYINVYTTDKSATYQLHKGLFSRKYPSDTLSEKGLENMLKAVDGMMKTFRECSLGHELVGEHEVDSDDDADEHWPEIKIGLEGSTRYEIRIRGDKAQGVLTGFDVDFLHDTMIAVPMTVWW</sequence>
<proteinExistence type="predicted"/>